<keyword evidence="2" id="KW-0963">Cytoplasm</keyword>
<dbReference type="Pfam" id="PF19047">
    <property type="entry name" value="HOOK_N"/>
    <property type="match status" value="1"/>
</dbReference>
<feature type="coiled-coil region" evidence="4">
    <location>
        <begin position="124"/>
        <end position="172"/>
    </location>
</feature>
<evidence type="ECO:0000259" key="6">
    <source>
        <dbReference type="Pfam" id="PF19047"/>
    </source>
</evidence>
<reference evidence="7" key="1">
    <citation type="submission" date="2023-04" db="EMBL/GenBank/DDBJ databases">
        <title>Phytophthora fragariaefolia NBRC 109709.</title>
        <authorList>
            <person name="Ichikawa N."/>
            <person name="Sato H."/>
            <person name="Tonouchi N."/>
        </authorList>
    </citation>
    <scope>NUCLEOTIDE SEQUENCE</scope>
    <source>
        <strain evidence="7">NBRC 109709</strain>
    </source>
</reference>
<feature type="domain" description="HOOK N-terminal" evidence="6">
    <location>
        <begin position="38"/>
        <end position="80"/>
    </location>
</feature>
<dbReference type="EMBL" id="BSXT01000086">
    <property type="protein sequence ID" value="GMF17139.1"/>
    <property type="molecule type" value="Genomic_DNA"/>
</dbReference>
<dbReference type="GO" id="GO:0005815">
    <property type="term" value="C:microtubule organizing center"/>
    <property type="evidence" value="ECO:0007669"/>
    <property type="project" value="TreeGrafter"/>
</dbReference>
<dbReference type="SUPFAM" id="SSF116907">
    <property type="entry name" value="Hook domain"/>
    <property type="match status" value="1"/>
</dbReference>
<dbReference type="Gene3D" id="1.10.418.10">
    <property type="entry name" value="Calponin-like domain"/>
    <property type="match status" value="1"/>
</dbReference>
<dbReference type="GO" id="GO:0051959">
    <property type="term" value="F:dynein light intermediate chain binding"/>
    <property type="evidence" value="ECO:0007669"/>
    <property type="project" value="TreeGrafter"/>
</dbReference>
<dbReference type="PANTHER" id="PTHR18947:SF28">
    <property type="entry name" value="GIRDIN, ISOFORM A"/>
    <property type="match status" value="1"/>
</dbReference>
<feature type="region of interest" description="Disordered" evidence="5">
    <location>
        <begin position="955"/>
        <end position="1003"/>
    </location>
</feature>
<comment type="caution">
    <text evidence="7">The sequence shown here is derived from an EMBL/GenBank/DDBJ whole genome shotgun (WGS) entry which is preliminary data.</text>
</comment>
<dbReference type="GO" id="GO:0030705">
    <property type="term" value="P:cytoskeleton-dependent intracellular transport"/>
    <property type="evidence" value="ECO:0007669"/>
    <property type="project" value="InterPro"/>
</dbReference>
<feature type="region of interest" description="Disordered" evidence="5">
    <location>
        <begin position="828"/>
        <end position="938"/>
    </location>
</feature>
<feature type="compositionally biased region" description="Basic and acidic residues" evidence="5">
    <location>
        <begin position="861"/>
        <end position="878"/>
    </location>
</feature>
<evidence type="ECO:0000256" key="2">
    <source>
        <dbReference type="ARBA" id="ARBA00022490"/>
    </source>
</evidence>
<evidence type="ECO:0000256" key="4">
    <source>
        <dbReference type="SAM" id="Coils"/>
    </source>
</evidence>
<comment type="subcellular location">
    <subcellularLocation>
        <location evidence="1">Cytoplasm</location>
    </subcellularLocation>
</comment>
<evidence type="ECO:0000256" key="5">
    <source>
        <dbReference type="SAM" id="MobiDB-lite"/>
    </source>
</evidence>
<dbReference type="InterPro" id="IPR043936">
    <property type="entry name" value="HOOK_N"/>
</dbReference>
<keyword evidence="8" id="KW-1185">Reference proteome</keyword>
<evidence type="ECO:0000256" key="1">
    <source>
        <dbReference type="ARBA" id="ARBA00004496"/>
    </source>
</evidence>
<organism evidence="7 8">
    <name type="scientific">Phytophthora fragariaefolia</name>
    <dbReference type="NCBI Taxonomy" id="1490495"/>
    <lineage>
        <taxon>Eukaryota</taxon>
        <taxon>Sar</taxon>
        <taxon>Stramenopiles</taxon>
        <taxon>Oomycota</taxon>
        <taxon>Peronosporomycetes</taxon>
        <taxon>Peronosporales</taxon>
        <taxon>Peronosporaceae</taxon>
        <taxon>Phytophthora</taxon>
    </lineage>
</organism>
<feature type="coiled-coil region" evidence="4">
    <location>
        <begin position="335"/>
        <end position="412"/>
    </location>
</feature>
<name>A0A9W6WTK6_9STRA</name>
<dbReference type="GO" id="GO:0008017">
    <property type="term" value="F:microtubule binding"/>
    <property type="evidence" value="ECO:0007669"/>
    <property type="project" value="TreeGrafter"/>
</dbReference>
<dbReference type="GO" id="GO:0005737">
    <property type="term" value="C:cytoplasm"/>
    <property type="evidence" value="ECO:0007669"/>
    <property type="project" value="UniProtKB-SubCell"/>
</dbReference>
<feature type="compositionally biased region" description="Basic and acidic residues" evidence="5">
    <location>
        <begin position="993"/>
        <end position="1003"/>
    </location>
</feature>
<gene>
    <name evidence="7" type="ORF">Pfra01_000109700</name>
</gene>
<sequence length="1003" mass="114138">MRHEEPRILKASERGGFYEASLPLDVRRLRSAREDGVDDALLKLLELVLAAVVQCAAKEKFVKDILTMEDAVQADLMAIIEKVMARGPAIWTDADAAEKEQREEKATTSPGMGSPLYLSRNAALEQAKRENGVLKEENIHLAGELKLLTAKCNEIDSDRKELVETVRRLKRQADADALRKERSTRALYDERIQALQLELDTVKVDLLEKAELANQVPALQDEVDLLRPMAEKITKMDAVIAKYKAKIDELSGAKDILRVRYACLIASELDALLAHERQDLAAVREDLATTQVVLEETKNLYAQLQESLGKKTDHDSSEILAASGPTMAGGISEFNPELMEKLTRLEHENTELKKQIDGETSARIDSLLDNIEDLSRLKKSFEIKYFDTRQALQVTQTELKTTKERLENSITESQTRILVEVEWKSCLEEDVSSHASEKQALVKERDQLTLKLFQSVEREQQLKQSLSSRQRELAVQQNANEALTWRYGQLRQQHEYLAKVKDDLEARLVQQIACTGMQLEDAAAEQIRLQERKARELSEVCRRCNEQVADTISRMTLQIDAKSAEVDTLTVKIRNNKVKHEAERQQLEATNLSTIQELERYQELHSVSNTDWSKKEDALNNRVKELEKWGSECKQQEETLKSTIKNQLQSNARLVEKNKAMKADIVKKRQMLLTLENTLTRMESKVALLEKERAHFSSQEERKRDVESGMSTFSSQLSTQINLMTTEMEKVLKENKELNVKLAGCRCALQTPHHQGGSDSAQKSKNYYLTRIQQLEHDRHQVDYKRRELLLVNAKLIQEQKQLHVKNVSLLNEVGNIQESLNHWRLREERRKTKEGNQQSPSRFARGPASELTTNDLLAKLNERKDTPKPEIDSEDQKVAPTPASSTTRDQDAFPTPVSDRAHQSNHNTPKSHGRSKRKLEATYTTPETVQPTPSSTCTAAATDADFADAKDFFSSKSSVPQTAYSSVPSSSERRSKRRLSRFITRNLSSNEQSERPSECKQQ</sequence>
<feature type="coiled-coil region" evidence="4">
    <location>
        <begin position="527"/>
        <end position="604"/>
    </location>
</feature>
<dbReference type="GO" id="GO:0031122">
    <property type="term" value="P:cytoplasmic microtubule organization"/>
    <property type="evidence" value="ECO:0007669"/>
    <property type="project" value="TreeGrafter"/>
</dbReference>
<accession>A0A9W6WTK6</accession>
<proteinExistence type="predicted"/>
<dbReference type="Proteomes" id="UP001165121">
    <property type="component" value="Unassembled WGS sequence"/>
</dbReference>
<evidence type="ECO:0000313" key="7">
    <source>
        <dbReference type="EMBL" id="GMF17139.1"/>
    </source>
</evidence>
<keyword evidence="3 4" id="KW-0175">Coiled coil</keyword>
<feature type="compositionally biased region" description="Polar residues" evidence="5">
    <location>
        <begin position="923"/>
        <end position="934"/>
    </location>
</feature>
<dbReference type="PANTHER" id="PTHR18947">
    <property type="entry name" value="HOOK PROTEINS"/>
    <property type="match status" value="1"/>
</dbReference>
<evidence type="ECO:0000313" key="8">
    <source>
        <dbReference type="Proteomes" id="UP001165121"/>
    </source>
</evidence>
<protein>
    <submittedName>
        <fullName evidence="7">Unnamed protein product</fullName>
    </submittedName>
</protein>
<evidence type="ECO:0000256" key="3">
    <source>
        <dbReference type="ARBA" id="ARBA00023054"/>
    </source>
</evidence>
<dbReference type="InterPro" id="IPR036872">
    <property type="entry name" value="CH_dom_sf"/>
</dbReference>
<dbReference type="OrthoDB" id="49395at2759"/>
<dbReference type="AlphaFoldDB" id="A0A9W6WTK6"/>